<comment type="caution">
    <text evidence="1">The sequence shown here is derived from an EMBL/GenBank/DDBJ whole genome shotgun (WGS) entry which is preliminary data.</text>
</comment>
<dbReference type="EMBL" id="CAKOFQ010007975">
    <property type="protein sequence ID" value="CAH2010465.1"/>
    <property type="molecule type" value="Genomic_DNA"/>
</dbReference>
<proteinExistence type="predicted"/>
<evidence type="ECO:0000313" key="2">
    <source>
        <dbReference type="Proteomes" id="UP001152888"/>
    </source>
</evidence>
<dbReference type="AlphaFoldDB" id="A0A9P0MEY0"/>
<accession>A0A9P0MEY0</accession>
<protein>
    <submittedName>
        <fullName evidence="1">Uncharacterized protein</fullName>
    </submittedName>
</protein>
<sequence length="35" mass="3895">MNCFTQGERSTKHLLRQEVKRFMGKLATPGSSSPA</sequence>
<dbReference type="Proteomes" id="UP001152888">
    <property type="component" value="Unassembled WGS sequence"/>
</dbReference>
<name>A0A9P0MEY0_ACAOB</name>
<evidence type="ECO:0000313" key="1">
    <source>
        <dbReference type="EMBL" id="CAH2010465.1"/>
    </source>
</evidence>
<reference evidence="1" key="1">
    <citation type="submission" date="2022-03" db="EMBL/GenBank/DDBJ databases">
        <authorList>
            <person name="Sayadi A."/>
        </authorList>
    </citation>
    <scope>NUCLEOTIDE SEQUENCE</scope>
</reference>
<gene>
    <name evidence="1" type="ORF">ACAOBT_LOCUS31547</name>
</gene>
<keyword evidence="2" id="KW-1185">Reference proteome</keyword>
<organism evidence="1 2">
    <name type="scientific">Acanthoscelides obtectus</name>
    <name type="common">Bean weevil</name>
    <name type="synonym">Bruchus obtectus</name>
    <dbReference type="NCBI Taxonomy" id="200917"/>
    <lineage>
        <taxon>Eukaryota</taxon>
        <taxon>Metazoa</taxon>
        <taxon>Ecdysozoa</taxon>
        <taxon>Arthropoda</taxon>
        <taxon>Hexapoda</taxon>
        <taxon>Insecta</taxon>
        <taxon>Pterygota</taxon>
        <taxon>Neoptera</taxon>
        <taxon>Endopterygota</taxon>
        <taxon>Coleoptera</taxon>
        <taxon>Polyphaga</taxon>
        <taxon>Cucujiformia</taxon>
        <taxon>Chrysomeloidea</taxon>
        <taxon>Chrysomelidae</taxon>
        <taxon>Bruchinae</taxon>
        <taxon>Bruchini</taxon>
        <taxon>Acanthoscelides</taxon>
    </lineage>
</organism>